<evidence type="ECO:0008006" key="3">
    <source>
        <dbReference type="Google" id="ProtNLM"/>
    </source>
</evidence>
<organism evidence="1 2">
    <name type="scientific">Lottiidibacillus patelloidae</name>
    <dbReference type="NCBI Taxonomy" id="2670334"/>
    <lineage>
        <taxon>Bacteria</taxon>
        <taxon>Bacillati</taxon>
        <taxon>Bacillota</taxon>
        <taxon>Bacilli</taxon>
        <taxon>Bacillales</taxon>
        <taxon>Bacillaceae</taxon>
        <taxon>Lottiidibacillus</taxon>
    </lineage>
</organism>
<name>A0A263BRI1_9BACI</name>
<keyword evidence="2" id="KW-1185">Reference proteome</keyword>
<dbReference type="InterPro" id="IPR014967">
    <property type="entry name" value="Uncharacterised_YugN-like"/>
</dbReference>
<protein>
    <recommendedName>
        <fullName evidence="3">YugN-like family protein</fullName>
    </recommendedName>
</protein>
<evidence type="ECO:0000313" key="2">
    <source>
        <dbReference type="Proteomes" id="UP000217083"/>
    </source>
</evidence>
<dbReference type="AlphaFoldDB" id="A0A263BRI1"/>
<proteinExistence type="predicted"/>
<dbReference type="EMBL" id="NPIA01000008">
    <property type="protein sequence ID" value="OZM56178.1"/>
    <property type="molecule type" value="Genomic_DNA"/>
</dbReference>
<gene>
    <name evidence="1" type="ORF">CIB95_13835</name>
</gene>
<accession>A0A263BRI1</accession>
<comment type="caution">
    <text evidence="1">The sequence shown here is derived from an EMBL/GenBank/DDBJ whole genome shotgun (WGS) entry which is preliminary data.</text>
</comment>
<dbReference type="SUPFAM" id="SSF160755">
    <property type="entry name" value="YugN-like"/>
    <property type="match status" value="1"/>
</dbReference>
<dbReference type="InterPro" id="IPR036491">
    <property type="entry name" value="YugN-like_sf"/>
</dbReference>
<evidence type="ECO:0000313" key="1">
    <source>
        <dbReference type="EMBL" id="OZM56178.1"/>
    </source>
</evidence>
<dbReference type="Gene3D" id="3.30.310.100">
    <property type="entry name" value="YugN-like"/>
    <property type="match status" value="1"/>
</dbReference>
<reference evidence="2" key="1">
    <citation type="submission" date="2017-08" db="EMBL/GenBank/DDBJ databases">
        <authorList>
            <person name="Huang Z."/>
        </authorList>
    </citation>
    <scope>NUCLEOTIDE SEQUENCE [LARGE SCALE GENOMIC DNA]</scope>
    <source>
        <strain evidence="2">SA5d-4</strain>
    </source>
</reference>
<dbReference type="RefSeq" id="WP_094926112.1">
    <property type="nucleotide sequence ID" value="NZ_NPIA01000008.1"/>
</dbReference>
<sequence>MIAVSSHLENMEFKLIDLENQLKPLGYVIGGNWDYDHGYFDYKLSGEVGYQFVRLPFEAVDGSVGSDGCRVKLGKPFLLSHKYQRGLDDYAETGTFSGTFNQFSEPQDPDAEFPKELIEEGKQHIKELEQILL</sequence>
<reference evidence="1 2" key="2">
    <citation type="submission" date="2017-09" db="EMBL/GenBank/DDBJ databases">
        <title>Bacillus patelloidae sp. nov., isolated from the intestinal tract of a marine limpet.</title>
        <authorList>
            <person name="Liu R."/>
            <person name="Dong C."/>
            <person name="Shao Z."/>
        </authorList>
    </citation>
    <scope>NUCLEOTIDE SEQUENCE [LARGE SCALE GENOMIC DNA]</scope>
    <source>
        <strain evidence="1 2">SA5d-4</strain>
    </source>
</reference>
<dbReference type="Pfam" id="PF08868">
    <property type="entry name" value="YugN"/>
    <property type="match status" value="1"/>
</dbReference>
<dbReference type="Proteomes" id="UP000217083">
    <property type="component" value="Unassembled WGS sequence"/>
</dbReference>